<name>A0AA41W938_9BACT</name>
<dbReference type="Proteomes" id="UP001165306">
    <property type="component" value="Unassembled WGS sequence"/>
</dbReference>
<protein>
    <submittedName>
        <fullName evidence="2">Uncharacterized protein</fullName>
    </submittedName>
</protein>
<evidence type="ECO:0000256" key="1">
    <source>
        <dbReference type="SAM" id="Phobius"/>
    </source>
</evidence>
<dbReference type="AlphaFoldDB" id="A0AA41W938"/>
<reference evidence="2" key="1">
    <citation type="submission" date="2022-06" db="EMBL/GenBank/DDBJ databases">
        <title>CFH 74404 Thermomicrobiaceae sp.</title>
        <authorList>
            <person name="Ming H."/>
            <person name="Li W.-J."/>
            <person name="Zhao Z."/>
        </authorList>
    </citation>
    <scope>NUCLEOTIDE SEQUENCE</scope>
    <source>
        <strain evidence="2">CFH 74404</strain>
    </source>
</reference>
<keyword evidence="1" id="KW-0812">Transmembrane</keyword>
<evidence type="ECO:0000313" key="3">
    <source>
        <dbReference type="Proteomes" id="UP001165306"/>
    </source>
</evidence>
<feature type="transmembrane region" description="Helical" evidence="1">
    <location>
        <begin position="28"/>
        <end position="55"/>
    </location>
</feature>
<dbReference type="EMBL" id="JAMSLR010000001">
    <property type="protein sequence ID" value="MCM8747559.1"/>
    <property type="molecule type" value="Genomic_DNA"/>
</dbReference>
<comment type="caution">
    <text evidence="2">The sequence shown here is derived from an EMBL/GenBank/DDBJ whole genome shotgun (WGS) entry which is preliminary data.</text>
</comment>
<keyword evidence="3" id="KW-1185">Reference proteome</keyword>
<accession>A0AA41W938</accession>
<evidence type="ECO:0000313" key="2">
    <source>
        <dbReference type="EMBL" id="MCM8747559.1"/>
    </source>
</evidence>
<gene>
    <name evidence="2" type="ORF">NET02_00205</name>
</gene>
<proteinExistence type="predicted"/>
<keyword evidence="1" id="KW-1133">Transmembrane helix</keyword>
<keyword evidence="1" id="KW-0472">Membrane</keyword>
<sequence length="59" mass="6050">MIAIKSQGTSTARQAVGTHLRATLGINAVALLALTACGTTPPLPVVIAMLLLAWLCQHA</sequence>
<organism evidence="2 3">
    <name type="scientific">Thermalbibacter longus</name>
    <dbReference type="NCBI Taxonomy" id="2951981"/>
    <lineage>
        <taxon>Bacteria</taxon>
        <taxon>Pseudomonadati</taxon>
        <taxon>Thermomicrobiota</taxon>
        <taxon>Thermomicrobia</taxon>
        <taxon>Thermomicrobiales</taxon>
        <taxon>Thermomicrobiaceae</taxon>
        <taxon>Thermalbibacter</taxon>
    </lineage>
</organism>